<feature type="transmembrane region" description="Helical" evidence="1">
    <location>
        <begin position="89"/>
        <end position="111"/>
    </location>
</feature>
<dbReference type="AlphaFoldDB" id="A0A382SQ87"/>
<sequence length="173" mass="18022">MPGLIFFILASVAIGGALGVVFGRTPVASLLFMIASLASTAGIYVLLEAHFLAAIQIIVYAGAIMVLFLFVIMLLNLGHDYKKDIRGALAVLLGFAVTGAIGGLLATRVMIEGSALGGDESMPSPLDIEISEKGIIGVIADPLFHSYLVAFEFTGILLFVAIVGALVLAKRSN</sequence>
<keyword evidence="1" id="KW-0472">Membrane</keyword>
<keyword evidence="1" id="KW-1133">Transmembrane helix</keyword>
<evidence type="ECO:0008006" key="3">
    <source>
        <dbReference type="Google" id="ProtNLM"/>
    </source>
</evidence>
<gene>
    <name evidence="2" type="ORF">METZ01_LOCUS364172</name>
</gene>
<evidence type="ECO:0000256" key="1">
    <source>
        <dbReference type="SAM" id="Phobius"/>
    </source>
</evidence>
<dbReference type="Gene3D" id="1.20.120.1200">
    <property type="entry name" value="NADH-ubiquinone/plastoquinone oxidoreductase chain 6, subunit NuoJ"/>
    <property type="match status" value="1"/>
</dbReference>
<dbReference type="EMBL" id="UINC01130320">
    <property type="protein sequence ID" value="SVD11318.1"/>
    <property type="molecule type" value="Genomic_DNA"/>
</dbReference>
<dbReference type="PANTHER" id="PTHR33269">
    <property type="entry name" value="NADH-UBIQUINONE OXIDOREDUCTASE CHAIN 6"/>
    <property type="match status" value="1"/>
</dbReference>
<proteinExistence type="predicted"/>
<feature type="transmembrane region" description="Helical" evidence="1">
    <location>
        <begin position="147"/>
        <end position="169"/>
    </location>
</feature>
<feature type="transmembrane region" description="Helical" evidence="1">
    <location>
        <begin position="30"/>
        <end position="47"/>
    </location>
</feature>
<organism evidence="2">
    <name type="scientific">marine metagenome</name>
    <dbReference type="NCBI Taxonomy" id="408172"/>
    <lineage>
        <taxon>unclassified sequences</taxon>
        <taxon>metagenomes</taxon>
        <taxon>ecological metagenomes</taxon>
    </lineage>
</organism>
<keyword evidence="1" id="KW-0812">Transmembrane</keyword>
<protein>
    <recommendedName>
        <fullName evidence="3">NADH-quinone oxidoreductase subunit J</fullName>
    </recommendedName>
</protein>
<name>A0A382SQ87_9ZZZZ</name>
<reference evidence="2" key="1">
    <citation type="submission" date="2018-05" db="EMBL/GenBank/DDBJ databases">
        <authorList>
            <person name="Lanie J.A."/>
            <person name="Ng W.-L."/>
            <person name="Kazmierczak K.M."/>
            <person name="Andrzejewski T.M."/>
            <person name="Davidsen T.M."/>
            <person name="Wayne K.J."/>
            <person name="Tettelin H."/>
            <person name="Glass J.I."/>
            <person name="Rusch D."/>
            <person name="Podicherti R."/>
            <person name="Tsui H.-C.T."/>
            <person name="Winkler M.E."/>
        </authorList>
    </citation>
    <scope>NUCLEOTIDE SEQUENCE</scope>
</reference>
<dbReference type="PANTHER" id="PTHR33269:SF17">
    <property type="entry name" value="NADH-UBIQUINONE OXIDOREDUCTASE CHAIN 6"/>
    <property type="match status" value="1"/>
</dbReference>
<dbReference type="Pfam" id="PF00499">
    <property type="entry name" value="Oxidored_q3"/>
    <property type="match status" value="1"/>
</dbReference>
<feature type="transmembrane region" description="Helical" evidence="1">
    <location>
        <begin position="6"/>
        <end position="23"/>
    </location>
</feature>
<accession>A0A382SQ87</accession>
<dbReference type="InterPro" id="IPR001457">
    <property type="entry name" value="NADH_UbQ/plastoQ_OxRdtase_su6"/>
</dbReference>
<dbReference type="InterPro" id="IPR042106">
    <property type="entry name" value="Nuo/plastoQ_OxRdtase_6_NuoJ"/>
</dbReference>
<dbReference type="GO" id="GO:0008137">
    <property type="term" value="F:NADH dehydrogenase (ubiquinone) activity"/>
    <property type="evidence" value="ECO:0007669"/>
    <property type="project" value="InterPro"/>
</dbReference>
<evidence type="ECO:0000313" key="2">
    <source>
        <dbReference type="EMBL" id="SVD11318.1"/>
    </source>
</evidence>
<feature type="transmembrane region" description="Helical" evidence="1">
    <location>
        <begin position="53"/>
        <end position="77"/>
    </location>
</feature>